<name>A0A0K0XUM1_9GAMM</name>
<evidence type="ECO:0000313" key="1">
    <source>
        <dbReference type="EMBL" id="AKS41365.1"/>
    </source>
</evidence>
<dbReference type="KEGG" id="wma:WM2015_986"/>
<accession>A0A0K0XUM1</accession>
<evidence type="ECO:0000313" key="2">
    <source>
        <dbReference type="Proteomes" id="UP000066624"/>
    </source>
</evidence>
<dbReference type="GO" id="GO:0005886">
    <property type="term" value="C:plasma membrane"/>
    <property type="evidence" value="ECO:0007669"/>
    <property type="project" value="TreeGrafter"/>
</dbReference>
<dbReference type="RefSeq" id="WP_049725005.1">
    <property type="nucleotide sequence ID" value="NZ_CP012154.1"/>
</dbReference>
<dbReference type="AlphaFoldDB" id="A0A0K0XUM1"/>
<reference evidence="1 2" key="1">
    <citation type="submission" date="2015-07" db="EMBL/GenBank/DDBJ databases">
        <authorList>
            <person name="Noorani M."/>
        </authorList>
    </citation>
    <scope>NUCLEOTIDE SEQUENCE [LARGE SCALE GENOMIC DNA]</scope>
    <source>
        <strain evidence="1 2">KCTC 42284</strain>
    </source>
</reference>
<dbReference type="EMBL" id="CP012154">
    <property type="protein sequence ID" value="AKS41365.1"/>
    <property type="molecule type" value="Genomic_DNA"/>
</dbReference>
<dbReference type="PIRSF" id="PIRSF005610">
    <property type="entry name" value="SirB"/>
    <property type="match status" value="1"/>
</dbReference>
<proteinExistence type="predicted"/>
<dbReference type="Proteomes" id="UP000066624">
    <property type="component" value="Chromosome"/>
</dbReference>
<dbReference type="PANTHER" id="PTHR39594:SF1">
    <property type="entry name" value="PROTEIN YCHQ"/>
    <property type="match status" value="1"/>
</dbReference>
<keyword evidence="2" id="KW-1185">Reference proteome</keyword>
<dbReference type="OrthoDB" id="5588650at2"/>
<sequence>MSIYVLLKYLHLGLALISGIGFALRGFVRLVLKRPLAHPMIRIGPHVIDTLLLGSGLALWVQMQFSIWSWLGVKLILVAAYIGLGIAAFRVEQRQRGVLFYLLALITFVAIAALAVHKPG</sequence>
<organism evidence="1 2">
    <name type="scientific">Wenzhouxiangella marina</name>
    <dbReference type="NCBI Taxonomy" id="1579979"/>
    <lineage>
        <taxon>Bacteria</taxon>
        <taxon>Pseudomonadati</taxon>
        <taxon>Pseudomonadota</taxon>
        <taxon>Gammaproteobacteria</taxon>
        <taxon>Chromatiales</taxon>
        <taxon>Wenzhouxiangellaceae</taxon>
        <taxon>Wenzhouxiangella</taxon>
    </lineage>
</organism>
<dbReference type="Pfam" id="PF04247">
    <property type="entry name" value="SirB"/>
    <property type="match status" value="1"/>
</dbReference>
<dbReference type="STRING" id="1579979.WM2015_986"/>
<dbReference type="PANTHER" id="PTHR39594">
    <property type="entry name" value="PROTEIN YCHQ"/>
    <property type="match status" value="1"/>
</dbReference>
<protein>
    <submittedName>
        <fullName evidence="1">Invasion gene expression up-regulator, SirB</fullName>
    </submittedName>
</protein>
<dbReference type="InterPro" id="IPR007360">
    <property type="entry name" value="SirB"/>
</dbReference>
<gene>
    <name evidence="1" type="ORF">WM2015_986</name>
</gene>